<keyword evidence="3" id="KW-1185">Reference proteome</keyword>
<dbReference type="Pfam" id="PF20710">
    <property type="entry name" value="DUF6824"/>
    <property type="match status" value="1"/>
</dbReference>
<sequence length="307" mass="34375">MGKNRGLRSLRIRDYSCCEKESSSGFYIDQKHAPTLSFQSRMPASCEFGYLPHSNSNIFRLVTNIKPDDVLSGRGGATNSHSGNRVFRALVKRYQSKYLQAKKRDKPGVASTIVEAIRRKGGRFLRRQGSRFDPGVVAWVDIGDVRAREKTCQALREGAPEIRKKKNESLVDGGEMKKVVIGRKMRGTGVDYSHPQTGVQKSESFVMSRESERKCNSVSADAASAHFVNDEGKDVPIMIRPSFELTKNAFAEAISVDQLEPHDRILYLRDFFPPDAAIPRRVETTSSCQYNLGHCDSSLCPSFFVEV</sequence>
<gene>
    <name evidence="2" type="ORF">CYCCA115_LOCUS7310</name>
</gene>
<proteinExistence type="predicted"/>
<evidence type="ECO:0000259" key="1">
    <source>
        <dbReference type="Pfam" id="PF20710"/>
    </source>
</evidence>
<protein>
    <recommendedName>
        <fullName evidence="1">DUF6824 domain-containing protein</fullName>
    </recommendedName>
</protein>
<dbReference type="InterPro" id="IPR049227">
    <property type="entry name" value="DUF6824"/>
</dbReference>
<feature type="domain" description="DUF6824" evidence="1">
    <location>
        <begin position="69"/>
        <end position="157"/>
    </location>
</feature>
<dbReference type="EMBL" id="CAKOGP040000990">
    <property type="protein sequence ID" value="CAJ1940997.1"/>
    <property type="molecule type" value="Genomic_DNA"/>
</dbReference>
<dbReference type="AlphaFoldDB" id="A0AAD2CNP5"/>
<evidence type="ECO:0000313" key="3">
    <source>
        <dbReference type="Proteomes" id="UP001295423"/>
    </source>
</evidence>
<accession>A0AAD2CNP5</accession>
<evidence type="ECO:0000313" key="2">
    <source>
        <dbReference type="EMBL" id="CAJ1940997.1"/>
    </source>
</evidence>
<reference evidence="2" key="1">
    <citation type="submission" date="2023-08" db="EMBL/GenBank/DDBJ databases">
        <authorList>
            <person name="Audoor S."/>
            <person name="Bilcke G."/>
        </authorList>
    </citation>
    <scope>NUCLEOTIDE SEQUENCE</scope>
</reference>
<comment type="caution">
    <text evidence="2">The sequence shown here is derived from an EMBL/GenBank/DDBJ whole genome shotgun (WGS) entry which is preliminary data.</text>
</comment>
<dbReference type="Proteomes" id="UP001295423">
    <property type="component" value="Unassembled WGS sequence"/>
</dbReference>
<organism evidence="2 3">
    <name type="scientific">Cylindrotheca closterium</name>
    <dbReference type="NCBI Taxonomy" id="2856"/>
    <lineage>
        <taxon>Eukaryota</taxon>
        <taxon>Sar</taxon>
        <taxon>Stramenopiles</taxon>
        <taxon>Ochrophyta</taxon>
        <taxon>Bacillariophyta</taxon>
        <taxon>Bacillariophyceae</taxon>
        <taxon>Bacillariophycidae</taxon>
        <taxon>Bacillariales</taxon>
        <taxon>Bacillariaceae</taxon>
        <taxon>Cylindrotheca</taxon>
    </lineage>
</organism>
<name>A0AAD2CNP5_9STRA</name>